<feature type="transmembrane region" description="Helical" evidence="5">
    <location>
        <begin position="329"/>
        <end position="350"/>
    </location>
</feature>
<comment type="subcellular location">
    <subcellularLocation>
        <location evidence="1">Membrane</location>
        <topology evidence="1">Multi-pass membrane protein</topology>
    </subcellularLocation>
</comment>
<keyword evidence="8" id="KW-1185">Reference proteome</keyword>
<evidence type="ECO:0000256" key="3">
    <source>
        <dbReference type="ARBA" id="ARBA00022989"/>
    </source>
</evidence>
<feature type="transmembrane region" description="Helical" evidence="5">
    <location>
        <begin position="141"/>
        <end position="163"/>
    </location>
</feature>
<feature type="transmembrane region" description="Helical" evidence="5">
    <location>
        <begin position="305"/>
        <end position="322"/>
    </location>
</feature>
<dbReference type="AlphaFoldDB" id="A0AAN0KJI0"/>
<dbReference type="EMBL" id="AP028908">
    <property type="protein sequence ID" value="BES84417.1"/>
    <property type="molecule type" value="Genomic_DNA"/>
</dbReference>
<gene>
    <name evidence="7" type="ORF">PEC302110_15140</name>
</gene>
<feature type="transmembrane region" description="Helical" evidence="5">
    <location>
        <begin position="362"/>
        <end position="388"/>
    </location>
</feature>
<dbReference type="Gene3D" id="1.20.1250.20">
    <property type="entry name" value="MFS general substrate transporter like domains"/>
    <property type="match status" value="1"/>
</dbReference>
<keyword evidence="3 5" id="KW-1133">Transmembrane helix</keyword>
<organism evidence="7 8">
    <name type="scientific">Pectobacterium araliae</name>
    <dbReference type="NCBI Taxonomy" id="3073862"/>
    <lineage>
        <taxon>Bacteria</taxon>
        <taxon>Pseudomonadati</taxon>
        <taxon>Pseudomonadota</taxon>
        <taxon>Gammaproteobacteria</taxon>
        <taxon>Enterobacterales</taxon>
        <taxon>Pectobacteriaceae</taxon>
        <taxon>Pectobacterium</taxon>
    </lineage>
</organism>
<dbReference type="CDD" id="cd17321">
    <property type="entry name" value="MFS_MMR_MDR_like"/>
    <property type="match status" value="1"/>
</dbReference>
<dbReference type="Proteomes" id="UP001377830">
    <property type="component" value="Chromosome"/>
</dbReference>
<feature type="transmembrane region" description="Helical" evidence="5">
    <location>
        <begin position="111"/>
        <end position="129"/>
    </location>
</feature>
<dbReference type="InterPro" id="IPR020846">
    <property type="entry name" value="MFS_dom"/>
</dbReference>
<accession>A0AAN0KJI0</accession>
<dbReference type="Pfam" id="PF07690">
    <property type="entry name" value="MFS_1"/>
    <property type="match status" value="1"/>
</dbReference>
<protein>
    <submittedName>
        <fullName evidence="7">MFS transporter</fullName>
    </submittedName>
</protein>
<dbReference type="InterPro" id="IPR011701">
    <property type="entry name" value="MFS"/>
</dbReference>
<keyword evidence="4 5" id="KW-0472">Membrane</keyword>
<evidence type="ECO:0000256" key="2">
    <source>
        <dbReference type="ARBA" id="ARBA00022692"/>
    </source>
</evidence>
<feature type="transmembrane region" description="Helical" evidence="5">
    <location>
        <begin position="201"/>
        <end position="222"/>
    </location>
</feature>
<feature type="domain" description="Major facilitator superfamily (MFS) profile" evidence="6">
    <location>
        <begin position="16"/>
        <end position="499"/>
    </location>
</feature>
<dbReference type="GO" id="GO:0016020">
    <property type="term" value="C:membrane"/>
    <property type="evidence" value="ECO:0007669"/>
    <property type="project" value="UniProtKB-SubCell"/>
</dbReference>
<dbReference type="Gene3D" id="1.20.1720.10">
    <property type="entry name" value="Multidrug resistance protein D"/>
    <property type="match status" value="1"/>
</dbReference>
<evidence type="ECO:0000256" key="1">
    <source>
        <dbReference type="ARBA" id="ARBA00004141"/>
    </source>
</evidence>
<dbReference type="KEGG" id="parl:PEC302110_15140"/>
<dbReference type="RefSeq" id="WP_261848516.1">
    <property type="nucleotide sequence ID" value="NZ_AP028908.1"/>
</dbReference>
<dbReference type="PROSITE" id="PS50850">
    <property type="entry name" value="MFS"/>
    <property type="match status" value="1"/>
</dbReference>
<dbReference type="InterPro" id="IPR036259">
    <property type="entry name" value="MFS_trans_sf"/>
</dbReference>
<dbReference type="PANTHER" id="PTHR42718:SF49">
    <property type="entry name" value="EXPORT PROTEIN"/>
    <property type="match status" value="1"/>
</dbReference>
<name>A0AAN0KJI0_9GAMM</name>
<sequence length="514" mass="53546">MNASTSFSGTTHRGLVLLAACVVAITNPLAFTGPAVALPIIGQALEGSAVEFGWVTNAFMLTFGSCLMTAGSLADYLGRRRVFLVGVGLLFLFSLALCFAPNILVINILRAGQGIAAAAAFAGIMAALAQEFQGPGSMRAFSLVGTSFGVGLAFGPISSGFLIDVFGWRSIFALVALLAALAYALGTAFVRESRDPDAVGIDWKGSITFTAALALFTNAILIAPEKGWRDVETLVYLIVSISLFALFSVIEIRAKQPMLDLSLFRFPRFVAVQMLAAAPAYAFVVLLILLPVRFVGIDGMSTLDAGWNMGVLCGPLLFLPLIAGSLTRWLSAATLCGLGFIVAAAGLLWLSRWPGGEATPALIGPLLVIGAGISLPWGLMDGLAVSVVPRERAGMATGIFNTTRVAGEGVALAVVSAVLSALVTTHIKLDFPDASANAGNVAQRFVAGDLSSVQSILVNSAREAIFNSYHSAFSSLLVILSGITLLTAVVIFVALRGSAPEIINSNRNAVDKQS</sequence>
<dbReference type="GO" id="GO:0022857">
    <property type="term" value="F:transmembrane transporter activity"/>
    <property type="evidence" value="ECO:0007669"/>
    <property type="project" value="InterPro"/>
</dbReference>
<feature type="transmembrane region" description="Helical" evidence="5">
    <location>
        <begin position="234"/>
        <end position="254"/>
    </location>
</feature>
<evidence type="ECO:0000259" key="6">
    <source>
        <dbReference type="PROSITE" id="PS50850"/>
    </source>
</evidence>
<reference evidence="8" key="1">
    <citation type="journal article" date="2024" name="Int. J. Syst. Evol. Microbiol.">
        <title>Pectobacterium araliae sp. nov., a pathogen causing bacterial soft rot of Japanese angelica tree in Japan.</title>
        <authorList>
            <person name="Sawada H."/>
            <person name="Someya N."/>
            <person name="Morohoshi T."/>
            <person name="Ono M."/>
            <person name="Satou M."/>
        </authorList>
    </citation>
    <scope>NUCLEOTIDE SEQUENCE [LARGE SCALE GENOMIC DNA]</scope>
    <source>
        <strain evidence="8">MAFF 302110</strain>
    </source>
</reference>
<feature type="transmembrane region" description="Helical" evidence="5">
    <location>
        <begin position="472"/>
        <end position="495"/>
    </location>
</feature>
<keyword evidence="2 5" id="KW-0812">Transmembrane</keyword>
<evidence type="ECO:0000313" key="7">
    <source>
        <dbReference type="EMBL" id="BES84417.1"/>
    </source>
</evidence>
<feature type="transmembrane region" description="Helical" evidence="5">
    <location>
        <begin position="409"/>
        <end position="427"/>
    </location>
</feature>
<feature type="transmembrane region" description="Helical" evidence="5">
    <location>
        <begin position="266"/>
        <end position="290"/>
    </location>
</feature>
<evidence type="ECO:0000256" key="4">
    <source>
        <dbReference type="ARBA" id="ARBA00023136"/>
    </source>
</evidence>
<dbReference type="PANTHER" id="PTHR42718">
    <property type="entry name" value="MAJOR FACILITATOR SUPERFAMILY MULTIDRUG TRANSPORTER MFSC"/>
    <property type="match status" value="1"/>
</dbReference>
<evidence type="ECO:0000256" key="5">
    <source>
        <dbReference type="SAM" id="Phobius"/>
    </source>
</evidence>
<feature type="transmembrane region" description="Helical" evidence="5">
    <location>
        <begin position="169"/>
        <end position="189"/>
    </location>
</feature>
<dbReference type="SUPFAM" id="SSF103473">
    <property type="entry name" value="MFS general substrate transporter"/>
    <property type="match status" value="1"/>
</dbReference>
<feature type="transmembrane region" description="Helical" evidence="5">
    <location>
        <begin position="82"/>
        <end position="105"/>
    </location>
</feature>
<evidence type="ECO:0000313" key="8">
    <source>
        <dbReference type="Proteomes" id="UP001377830"/>
    </source>
</evidence>
<proteinExistence type="predicted"/>
<feature type="transmembrane region" description="Helical" evidence="5">
    <location>
        <begin position="53"/>
        <end position="70"/>
    </location>
</feature>